<dbReference type="AlphaFoldDB" id="A0A921MVF6"/>
<dbReference type="EMBL" id="DYUE01000131">
    <property type="protein sequence ID" value="HJG91135.1"/>
    <property type="molecule type" value="Genomic_DNA"/>
</dbReference>
<name>A0A921MVF6_9MICO</name>
<proteinExistence type="predicted"/>
<dbReference type="Pfam" id="PF00665">
    <property type="entry name" value="rve"/>
    <property type="match status" value="1"/>
</dbReference>
<dbReference type="GO" id="GO:0005829">
    <property type="term" value="C:cytosol"/>
    <property type="evidence" value="ECO:0007669"/>
    <property type="project" value="TreeGrafter"/>
</dbReference>
<dbReference type="Proteomes" id="UP000742460">
    <property type="component" value="Unassembled WGS sequence"/>
</dbReference>
<comment type="caution">
    <text evidence="3">The sequence shown here is derived from an EMBL/GenBank/DDBJ whole genome shotgun (WGS) entry which is preliminary data.</text>
</comment>
<dbReference type="NCBIfam" id="NF033563">
    <property type="entry name" value="transpos_IS30"/>
    <property type="match status" value="1"/>
</dbReference>
<feature type="compositionally biased region" description="Polar residues" evidence="1">
    <location>
        <begin position="109"/>
        <end position="120"/>
    </location>
</feature>
<dbReference type="GO" id="GO:0032196">
    <property type="term" value="P:transposition"/>
    <property type="evidence" value="ECO:0007669"/>
    <property type="project" value="TreeGrafter"/>
</dbReference>
<feature type="domain" description="Integrase catalytic" evidence="2">
    <location>
        <begin position="12"/>
        <end position="104"/>
    </location>
</feature>
<dbReference type="InterPro" id="IPR012337">
    <property type="entry name" value="RNaseH-like_sf"/>
</dbReference>
<reference evidence="3" key="1">
    <citation type="journal article" date="2021" name="PeerJ">
        <title>Extensive microbial diversity within the chicken gut microbiome revealed by metagenomics and culture.</title>
        <authorList>
            <person name="Gilroy R."/>
            <person name="Ravi A."/>
            <person name="Getino M."/>
            <person name="Pursley I."/>
            <person name="Horton D.L."/>
            <person name="Alikhan N.F."/>
            <person name="Baker D."/>
            <person name="Gharbi K."/>
            <person name="Hall N."/>
            <person name="Watson M."/>
            <person name="Adriaenssens E.M."/>
            <person name="Foster-Nyarko E."/>
            <person name="Jarju S."/>
            <person name="Secka A."/>
            <person name="Antonio M."/>
            <person name="Oren A."/>
            <person name="Chaudhuri R.R."/>
            <person name="La Ragione R."/>
            <person name="Hildebrand F."/>
            <person name="Pallen M.J."/>
        </authorList>
    </citation>
    <scope>NUCLEOTIDE SEQUENCE</scope>
    <source>
        <strain evidence="3">ChiGjej5B5-22894</strain>
    </source>
</reference>
<dbReference type="SUPFAM" id="SSF53098">
    <property type="entry name" value="Ribonuclease H-like"/>
    <property type="match status" value="1"/>
</dbReference>
<dbReference type="InterPro" id="IPR053392">
    <property type="entry name" value="Transposase_IS30-like"/>
</dbReference>
<evidence type="ECO:0000256" key="1">
    <source>
        <dbReference type="SAM" id="MobiDB-lite"/>
    </source>
</evidence>
<feature type="compositionally biased region" description="Low complexity" evidence="1">
    <location>
        <begin position="142"/>
        <end position="151"/>
    </location>
</feature>
<sequence>MAERGEDAAKRRVPGHWEGDLIIGKNGASCAATLVERMSGFTGLLALPSKHAETTADAVIEYFNALPEMMKASLAWDQGSEMAQHSKVSLATQMPVYFADPTRPGNDPATRTPTGSTASTCPREPRSPITSPTSPRSRRRSTTAPAADSASLPRQNPSPDYWPASPMLLRRIDTTNAPPETMKRVPGRNCLAPVSLTMPCGYYFLSFLPCAFCFLFFLPAGRLCDSHGASASQGAERLEPYVATRQPKREPHGATHQP</sequence>
<feature type="compositionally biased region" description="Basic and acidic residues" evidence="1">
    <location>
        <begin position="247"/>
        <end position="258"/>
    </location>
</feature>
<evidence type="ECO:0000259" key="2">
    <source>
        <dbReference type="Pfam" id="PF00665"/>
    </source>
</evidence>
<dbReference type="PANTHER" id="PTHR10948:SF23">
    <property type="entry name" value="TRANSPOSASE INSI FOR INSERTION SEQUENCE ELEMENT IS30A-RELATED"/>
    <property type="match status" value="1"/>
</dbReference>
<evidence type="ECO:0000313" key="4">
    <source>
        <dbReference type="Proteomes" id="UP000742460"/>
    </source>
</evidence>
<dbReference type="GO" id="GO:0004803">
    <property type="term" value="F:transposase activity"/>
    <property type="evidence" value="ECO:0007669"/>
    <property type="project" value="TreeGrafter"/>
</dbReference>
<dbReference type="InterPro" id="IPR051917">
    <property type="entry name" value="Transposase-Integrase"/>
</dbReference>
<reference evidence="3" key="2">
    <citation type="submission" date="2021-09" db="EMBL/GenBank/DDBJ databases">
        <authorList>
            <person name="Gilroy R."/>
        </authorList>
    </citation>
    <scope>NUCLEOTIDE SEQUENCE</scope>
    <source>
        <strain evidence="3">ChiGjej5B5-22894</strain>
    </source>
</reference>
<organism evidence="3 4">
    <name type="scientific">Brachybacterium massiliense</name>
    <dbReference type="NCBI Taxonomy" id="1755098"/>
    <lineage>
        <taxon>Bacteria</taxon>
        <taxon>Bacillati</taxon>
        <taxon>Actinomycetota</taxon>
        <taxon>Actinomycetes</taxon>
        <taxon>Micrococcales</taxon>
        <taxon>Dermabacteraceae</taxon>
        <taxon>Brachybacterium</taxon>
    </lineage>
</organism>
<feature type="region of interest" description="Disordered" evidence="1">
    <location>
        <begin position="97"/>
        <end position="166"/>
    </location>
</feature>
<feature type="region of interest" description="Disordered" evidence="1">
    <location>
        <begin position="235"/>
        <end position="258"/>
    </location>
</feature>
<dbReference type="GO" id="GO:0015074">
    <property type="term" value="P:DNA integration"/>
    <property type="evidence" value="ECO:0007669"/>
    <property type="project" value="InterPro"/>
</dbReference>
<gene>
    <name evidence="3" type="ORF">K8V81_05360</name>
</gene>
<protein>
    <submittedName>
        <fullName evidence="3">IS30 family transposase</fullName>
    </submittedName>
</protein>
<dbReference type="InterPro" id="IPR001584">
    <property type="entry name" value="Integrase_cat-core"/>
</dbReference>
<evidence type="ECO:0000313" key="3">
    <source>
        <dbReference type="EMBL" id="HJG91135.1"/>
    </source>
</evidence>
<accession>A0A921MVF6</accession>
<dbReference type="PANTHER" id="PTHR10948">
    <property type="entry name" value="TRANSPOSASE"/>
    <property type="match status" value="1"/>
</dbReference>